<keyword evidence="2" id="KW-0677">Repeat</keyword>
<dbReference type="InterPro" id="IPR051462">
    <property type="entry name" value="CBS_domain-containing"/>
</dbReference>
<dbReference type="CDD" id="cd17782">
    <property type="entry name" value="CBS_pair_MUG70_2"/>
    <property type="match status" value="1"/>
</dbReference>
<evidence type="ECO:0000256" key="2">
    <source>
        <dbReference type="ARBA" id="ARBA00022737"/>
    </source>
</evidence>
<dbReference type="Gene3D" id="3.10.580.10">
    <property type="entry name" value="CBS-domain"/>
    <property type="match status" value="2"/>
</dbReference>
<dbReference type="PANTHER" id="PTHR48108">
    <property type="entry name" value="CBS DOMAIN-CONTAINING PROTEIN CBSX2, CHLOROPLASTIC"/>
    <property type="match status" value="1"/>
</dbReference>
<feature type="compositionally biased region" description="Pro residues" evidence="4">
    <location>
        <begin position="1"/>
        <end position="12"/>
    </location>
</feature>
<feature type="region of interest" description="Disordered" evidence="4">
    <location>
        <begin position="384"/>
        <end position="403"/>
    </location>
</feature>
<evidence type="ECO:0000313" key="8">
    <source>
        <dbReference type="EMBL" id="KAK7247620.1"/>
    </source>
</evidence>
<accession>A0AAN9HQC4</accession>
<dbReference type="PROSITE" id="PS51745">
    <property type="entry name" value="PB1"/>
    <property type="match status" value="1"/>
</dbReference>
<keyword evidence="5" id="KW-0472">Membrane</keyword>
<keyword evidence="5" id="KW-0812">Transmembrane</keyword>
<dbReference type="SUPFAM" id="SSF54631">
    <property type="entry name" value="CBS-domain pair"/>
    <property type="match status" value="2"/>
</dbReference>
<comment type="subunit">
    <text evidence="1">Homodimers and heterodimers.</text>
</comment>
<dbReference type="InterPro" id="IPR053793">
    <property type="entry name" value="PB1-like"/>
</dbReference>
<dbReference type="Pfam" id="PF00564">
    <property type="entry name" value="PB1"/>
    <property type="match status" value="1"/>
</dbReference>
<sequence>MSGQMAPPPAPLPRRSSSSGSHKRIPPLSKKSENGTASEPSNHTTSRPSSPPAHQSDGGERTVKKLRLSKALTISEGTTVSEACRRMAARRVDAVLLTDSNALLSGIVTDKDIASRVIAEGLRPEQTMVAKVMTRNPIFVTSDTLAIDALQKMVQGKFRHLPVVENGEVIAILDITKCLYDAISRMQKTAEQGSVIAAAVEGVERQRGINTSVPNALIETLRERMFKPSLSTIIGENAKVAIASAADPVYVAAKKMRDLRVNSVVIVALSGSKIQGILTSKDILMRVVAQNLSPELTLVEKVMTPNPECASLETTILDALHMMHDGKFLHLPVVDKDGCVAACVDVLQITHAAISLVESSSGSVNDVASTIMQRFWDSALALEPPEDSDTHSEISGLMTSDGADTGKSTYQSVGFGNSFAFKFEDLNGRVHRFNCGTEHQDELVSAVMQRLDVSDEERPVILYEDDEGDKIVIATDNDFAAAVSFARSSGLKALKLHLDFGDSTKPKTLQPDTPTIQKTSAFLSLRSGIFAGAIVITSIGVLVYLKRSKQ</sequence>
<dbReference type="SMART" id="SM00116">
    <property type="entry name" value="CBS"/>
    <property type="match status" value="4"/>
</dbReference>
<evidence type="ECO:0000256" key="1">
    <source>
        <dbReference type="ARBA" id="ARBA00011726"/>
    </source>
</evidence>
<dbReference type="CDD" id="cd17781">
    <property type="entry name" value="CBS_pair_MUG70_1"/>
    <property type="match status" value="1"/>
</dbReference>
<evidence type="ECO:0000259" key="6">
    <source>
        <dbReference type="PROSITE" id="PS51371"/>
    </source>
</evidence>
<dbReference type="InterPro" id="IPR046342">
    <property type="entry name" value="CBS_dom_sf"/>
</dbReference>
<gene>
    <name evidence="8" type="ORF">RIF29_42507</name>
</gene>
<dbReference type="InterPro" id="IPR000644">
    <property type="entry name" value="CBS_dom"/>
</dbReference>
<evidence type="ECO:0000256" key="5">
    <source>
        <dbReference type="SAM" id="Phobius"/>
    </source>
</evidence>
<dbReference type="PANTHER" id="PTHR48108:SF26">
    <property type="entry name" value="CBS DOMAIN-CONTAINING PROTEIN DDB_G0289609"/>
    <property type="match status" value="1"/>
</dbReference>
<organism evidence="8 9">
    <name type="scientific">Crotalaria pallida</name>
    <name type="common">Smooth rattlebox</name>
    <name type="synonym">Crotalaria striata</name>
    <dbReference type="NCBI Taxonomy" id="3830"/>
    <lineage>
        <taxon>Eukaryota</taxon>
        <taxon>Viridiplantae</taxon>
        <taxon>Streptophyta</taxon>
        <taxon>Embryophyta</taxon>
        <taxon>Tracheophyta</taxon>
        <taxon>Spermatophyta</taxon>
        <taxon>Magnoliopsida</taxon>
        <taxon>eudicotyledons</taxon>
        <taxon>Gunneridae</taxon>
        <taxon>Pentapetalae</taxon>
        <taxon>rosids</taxon>
        <taxon>fabids</taxon>
        <taxon>Fabales</taxon>
        <taxon>Fabaceae</taxon>
        <taxon>Papilionoideae</taxon>
        <taxon>50 kb inversion clade</taxon>
        <taxon>genistoids sensu lato</taxon>
        <taxon>core genistoids</taxon>
        <taxon>Crotalarieae</taxon>
        <taxon>Crotalaria</taxon>
    </lineage>
</organism>
<dbReference type="InterPro" id="IPR000270">
    <property type="entry name" value="PB1_dom"/>
</dbReference>
<dbReference type="PROSITE" id="PS51371">
    <property type="entry name" value="CBS"/>
    <property type="match status" value="4"/>
</dbReference>
<dbReference type="SMART" id="SM00666">
    <property type="entry name" value="PB1"/>
    <property type="match status" value="1"/>
</dbReference>
<evidence type="ECO:0000259" key="7">
    <source>
        <dbReference type="PROSITE" id="PS51745"/>
    </source>
</evidence>
<feature type="compositionally biased region" description="Polar residues" evidence="4">
    <location>
        <begin position="34"/>
        <end position="48"/>
    </location>
</feature>
<feature type="region of interest" description="Disordered" evidence="4">
    <location>
        <begin position="1"/>
        <end position="62"/>
    </location>
</feature>
<protein>
    <submittedName>
        <fullName evidence="8">Uncharacterized protein</fullName>
    </submittedName>
</protein>
<evidence type="ECO:0000256" key="3">
    <source>
        <dbReference type="PROSITE-ProRule" id="PRU00703"/>
    </source>
</evidence>
<dbReference type="AlphaFoldDB" id="A0AAN9HQC4"/>
<evidence type="ECO:0000256" key="4">
    <source>
        <dbReference type="SAM" id="MobiDB-lite"/>
    </source>
</evidence>
<feature type="transmembrane region" description="Helical" evidence="5">
    <location>
        <begin position="523"/>
        <end position="545"/>
    </location>
</feature>
<reference evidence="8 9" key="1">
    <citation type="submission" date="2024-01" db="EMBL/GenBank/DDBJ databases">
        <title>The genomes of 5 underutilized Papilionoideae crops provide insights into root nodulation and disease resistanc.</title>
        <authorList>
            <person name="Yuan L."/>
        </authorList>
    </citation>
    <scope>NUCLEOTIDE SEQUENCE [LARGE SCALE GENOMIC DNA]</scope>
    <source>
        <strain evidence="8">ZHUSHIDOU_FW_LH</strain>
        <tissue evidence="8">Leaf</tissue>
    </source>
</reference>
<feature type="domain" description="CBS" evidence="6">
    <location>
        <begin position="133"/>
        <end position="189"/>
    </location>
</feature>
<keyword evidence="9" id="KW-1185">Reference proteome</keyword>
<proteinExistence type="predicted"/>
<keyword evidence="3" id="KW-0129">CBS domain</keyword>
<comment type="caution">
    <text evidence="8">The sequence shown here is derived from an EMBL/GenBank/DDBJ whole genome shotgun (WGS) entry which is preliminary data.</text>
</comment>
<keyword evidence="5" id="KW-1133">Transmembrane helix</keyword>
<feature type="domain" description="CBS" evidence="6">
    <location>
        <begin position="236"/>
        <end position="295"/>
    </location>
</feature>
<dbReference type="SUPFAM" id="SSF54277">
    <property type="entry name" value="CAD &amp; PB1 domains"/>
    <property type="match status" value="1"/>
</dbReference>
<feature type="domain" description="PB1" evidence="7">
    <location>
        <begin position="416"/>
        <end position="501"/>
    </location>
</feature>
<feature type="domain" description="CBS" evidence="6">
    <location>
        <begin position="67"/>
        <end position="125"/>
    </location>
</feature>
<name>A0AAN9HQC4_CROPI</name>
<dbReference type="EMBL" id="JAYWIO010000008">
    <property type="protein sequence ID" value="KAK7247620.1"/>
    <property type="molecule type" value="Genomic_DNA"/>
</dbReference>
<dbReference type="Proteomes" id="UP001372338">
    <property type="component" value="Unassembled WGS sequence"/>
</dbReference>
<evidence type="ECO:0000313" key="9">
    <source>
        <dbReference type="Proteomes" id="UP001372338"/>
    </source>
</evidence>
<dbReference type="Pfam" id="PF00571">
    <property type="entry name" value="CBS"/>
    <property type="match status" value="4"/>
</dbReference>
<feature type="domain" description="CBS" evidence="6">
    <location>
        <begin position="303"/>
        <end position="359"/>
    </location>
</feature>